<organism evidence="7 8">
    <name type="scientific">Polyodon spathula</name>
    <name type="common">North American paddlefish</name>
    <name type="synonym">Squalus spathula</name>
    <dbReference type="NCBI Taxonomy" id="7913"/>
    <lineage>
        <taxon>Eukaryota</taxon>
        <taxon>Metazoa</taxon>
        <taxon>Chordata</taxon>
        <taxon>Craniata</taxon>
        <taxon>Vertebrata</taxon>
        <taxon>Euteleostomi</taxon>
        <taxon>Actinopterygii</taxon>
        <taxon>Chondrostei</taxon>
        <taxon>Acipenseriformes</taxon>
        <taxon>Polyodontidae</taxon>
        <taxon>Polyodon</taxon>
    </lineage>
</organism>
<keyword evidence="8" id="KW-1185">Reference proteome</keyword>
<evidence type="ECO:0000313" key="7">
    <source>
        <dbReference type="EMBL" id="MBN3276822.1"/>
    </source>
</evidence>
<dbReference type="SUPFAM" id="SSF48726">
    <property type="entry name" value="Immunoglobulin"/>
    <property type="match status" value="5"/>
</dbReference>
<dbReference type="InterPro" id="IPR051287">
    <property type="entry name" value="TCR_variable_region"/>
</dbReference>
<keyword evidence="5" id="KW-1279">T cell receptor</keyword>
<evidence type="ECO:0000313" key="8">
    <source>
        <dbReference type="Proteomes" id="UP001166093"/>
    </source>
</evidence>
<dbReference type="InterPro" id="IPR003599">
    <property type="entry name" value="Ig_sub"/>
</dbReference>
<gene>
    <name evidence="7" type="primary">Tva1_0</name>
    <name evidence="7" type="ORF">GTO93_0003002</name>
</gene>
<feature type="domain" description="Ig-like" evidence="6">
    <location>
        <begin position="54"/>
        <end position="150"/>
    </location>
</feature>
<dbReference type="PANTHER" id="PTHR19367">
    <property type="entry name" value="T-CELL RECEPTOR ALPHA CHAIN V REGION"/>
    <property type="match status" value="1"/>
</dbReference>
<evidence type="ECO:0000256" key="4">
    <source>
        <dbReference type="ARBA" id="ARBA00023319"/>
    </source>
</evidence>
<keyword evidence="1" id="KW-0732">Signal</keyword>
<keyword evidence="2" id="KW-1064">Adaptive immunity</keyword>
<dbReference type="InterPro" id="IPR036179">
    <property type="entry name" value="Ig-like_dom_sf"/>
</dbReference>
<feature type="non-terminal residue" evidence="7">
    <location>
        <position position="469"/>
    </location>
</feature>
<protein>
    <submittedName>
        <fullName evidence="7">TVA1 protein</fullName>
    </submittedName>
</protein>
<evidence type="ECO:0000256" key="3">
    <source>
        <dbReference type="ARBA" id="ARBA00023170"/>
    </source>
</evidence>
<keyword evidence="4" id="KW-0393">Immunoglobulin domain</keyword>
<feature type="non-terminal residue" evidence="7">
    <location>
        <position position="1"/>
    </location>
</feature>
<dbReference type="PROSITE" id="PS50835">
    <property type="entry name" value="IG_LIKE"/>
    <property type="match status" value="2"/>
</dbReference>
<sequence>MSDQLSPMNSDQRSSLLKALNVNLLNPPRIQGYGNNLTFPFKGMTTITEWEAVPKLSWLQITDAMTSGDSISPIQTAVSRTEGESVTLSCSYTAGGQNIYLYWYRQNSNRVLEYILLKGAGSLSSLTFQGLYSESVRSQDQISQRPPSLTVSEGETATLHCNYTASNFYNLQWYRQRPNRSLENVMILVSDPVKVSQFSGSLDKYETSGSPELFWYIQEHNKAPELLLNQYLNDNPRFKERFSASHDKKTFNLTLSAAVPSDSATYFWLSYGDEVRPWKDLQTSEDTQETKIYCNYSLSNNEYTEYLFWYQQTPGRNPRYILHRYKASGGSAELRSEESDRRFISKCKLNHIKIEYLLANDYGTEMIQGDTVTQPSNLTLIKETGDTTIHCKYDFKSGSTPYLFWYIQDPNQDPQLILNEYSQQEEIPPRFQNRFSVSHDNTEKTFHLNITAAVLSDSATYFCALRPTL</sequence>
<comment type="caution">
    <text evidence="7">The sequence shown here is derived from an EMBL/GenBank/DDBJ whole genome shotgun (WGS) entry which is preliminary data.</text>
</comment>
<evidence type="ECO:0000259" key="6">
    <source>
        <dbReference type="PROSITE" id="PS50835"/>
    </source>
</evidence>
<dbReference type="CDD" id="cd00099">
    <property type="entry name" value="IgV"/>
    <property type="match status" value="1"/>
</dbReference>
<dbReference type="EMBL" id="JAAWVQ010062849">
    <property type="protein sequence ID" value="MBN3276822.1"/>
    <property type="molecule type" value="Genomic_DNA"/>
</dbReference>
<feature type="domain" description="Ig-like" evidence="6">
    <location>
        <begin position="375"/>
        <end position="469"/>
    </location>
</feature>
<dbReference type="PANTHER" id="PTHR19367:SF18">
    <property type="entry name" value="T CELL RECEPTOR ALPHA VARIABLE 16"/>
    <property type="match status" value="1"/>
</dbReference>
<proteinExistence type="predicted"/>
<reference evidence="7" key="1">
    <citation type="journal article" date="2021" name="Cell">
        <title>Tracing the genetic footprints of vertebrate landing in non-teleost ray-finned fishes.</title>
        <authorList>
            <person name="Bi X."/>
            <person name="Wang K."/>
            <person name="Yang L."/>
            <person name="Pan H."/>
            <person name="Jiang H."/>
            <person name="Wei Q."/>
            <person name="Fang M."/>
            <person name="Yu H."/>
            <person name="Zhu C."/>
            <person name="Cai Y."/>
            <person name="He Y."/>
            <person name="Gan X."/>
            <person name="Zeng H."/>
            <person name="Yu D."/>
            <person name="Zhu Y."/>
            <person name="Jiang H."/>
            <person name="Qiu Q."/>
            <person name="Yang H."/>
            <person name="Zhang Y.E."/>
            <person name="Wang W."/>
            <person name="Zhu M."/>
            <person name="He S."/>
            <person name="Zhang G."/>
        </authorList>
    </citation>
    <scope>NUCLEOTIDE SEQUENCE</scope>
    <source>
        <strain evidence="7">Pddl_001</strain>
    </source>
</reference>
<name>A0ABS2XRA5_POLSP</name>
<dbReference type="Proteomes" id="UP001166093">
    <property type="component" value="Unassembled WGS sequence"/>
</dbReference>
<dbReference type="InterPro" id="IPR007110">
    <property type="entry name" value="Ig-like_dom"/>
</dbReference>
<dbReference type="Pfam" id="PF07686">
    <property type="entry name" value="V-set"/>
    <property type="match status" value="3"/>
</dbReference>
<keyword evidence="5" id="KW-0391">Immunity</keyword>
<accession>A0ABS2XRA5</accession>
<evidence type="ECO:0000256" key="1">
    <source>
        <dbReference type="ARBA" id="ARBA00022729"/>
    </source>
</evidence>
<evidence type="ECO:0000256" key="5">
    <source>
        <dbReference type="ARBA" id="ARBA00043266"/>
    </source>
</evidence>
<dbReference type="SMART" id="SM00409">
    <property type="entry name" value="IG"/>
    <property type="match status" value="2"/>
</dbReference>
<dbReference type="Gene3D" id="2.60.40.10">
    <property type="entry name" value="Immunoglobulins"/>
    <property type="match status" value="5"/>
</dbReference>
<dbReference type="InterPro" id="IPR013106">
    <property type="entry name" value="Ig_V-set"/>
</dbReference>
<dbReference type="InterPro" id="IPR013783">
    <property type="entry name" value="Ig-like_fold"/>
</dbReference>
<evidence type="ECO:0000256" key="2">
    <source>
        <dbReference type="ARBA" id="ARBA00023130"/>
    </source>
</evidence>
<keyword evidence="3" id="KW-0675">Receptor</keyword>
<dbReference type="SMART" id="SM00406">
    <property type="entry name" value="IGv"/>
    <property type="match status" value="2"/>
</dbReference>